<gene>
    <name evidence="1" type="ORF">HDC07111</name>
</gene>
<protein>
    <submittedName>
        <fullName evidence="1">HDC07111</fullName>
    </submittedName>
</protein>
<accession>Q6IG68</accession>
<sequence length="174" mass="19832">MLIAIAKAAKRFYAKCLRFRLFHVQLLLLHPLLPQPITVPIRLIFSWQQRKNLLLLVWAGPNYQDDQGVNKFIQSFIETNWLTDDDDDALQPKRWSSGSEKLDLVTWAVRAMPDRPMDKTVGMPSSRWVSSSFQWTVVVSTSVDQLGVATTSHCVAETDGGAERGLLQQHRRAE</sequence>
<reference evidence="1" key="1">
    <citation type="journal article" date="2003" name="Genome Biol.">
        <title>An integrated gene annotation and transcriptional profiling approach towards the full gene content of the Drosophila genome.</title>
        <authorList>
            <person name="Hild M."/>
            <person name="Beckmann B."/>
            <person name="Haas S.A."/>
            <person name="Koch B."/>
            <person name="Solovyev V."/>
            <person name="Busold C."/>
            <person name="Fellenberg K."/>
            <person name="Boutros M."/>
            <person name="Vingron M."/>
            <person name="Sauer F."/>
            <person name="Hoheisel J.D."/>
            <person name="Paro R."/>
        </authorList>
    </citation>
    <scope>NUCLEOTIDE SEQUENCE</scope>
</reference>
<evidence type="ECO:0000313" key="1">
    <source>
        <dbReference type="EMBL" id="DAA02596.1"/>
    </source>
</evidence>
<dbReference type="AlphaFoldDB" id="Q6IG68"/>
<dbReference type="EMBL" id="BK003898">
    <property type="protein sequence ID" value="DAA02596.1"/>
    <property type="molecule type" value="Genomic_DNA"/>
</dbReference>
<organism evidence="1">
    <name type="scientific">Drosophila melanogaster</name>
    <name type="common">Fruit fly</name>
    <dbReference type="NCBI Taxonomy" id="7227"/>
    <lineage>
        <taxon>Eukaryota</taxon>
        <taxon>Metazoa</taxon>
        <taxon>Ecdysozoa</taxon>
        <taxon>Arthropoda</taxon>
        <taxon>Hexapoda</taxon>
        <taxon>Insecta</taxon>
        <taxon>Pterygota</taxon>
        <taxon>Neoptera</taxon>
        <taxon>Endopterygota</taxon>
        <taxon>Diptera</taxon>
        <taxon>Brachycera</taxon>
        <taxon>Muscomorpha</taxon>
        <taxon>Ephydroidea</taxon>
        <taxon>Drosophilidae</taxon>
        <taxon>Drosophila</taxon>
        <taxon>Sophophora</taxon>
    </lineage>
</organism>
<proteinExistence type="predicted"/>
<name>Q6IG68_DROME</name>